<protein>
    <submittedName>
        <fullName evidence="1">Uncharacterized protein</fullName>
    </submittedName>
</protein>
<dbReference type="EMBL" id="CP001715">
    <property type="protein sequence ID" value="ACV36775.1"/>
    <property type="molecule type" value="Genomic_DNA"/>
</dbReference>
<dbReference type="KEGG" id="app:CAP2UW1_3517"/>
<dbReference type="eggNOG" id="COG1132">
    <property type="taxonomic scope" value="Bacteria"/>
</dbReference>
<name>C7RJT4_ACCRE</name>
<dbReference type="AlphaFoldDB" id="C7RJT4"/>
<accession>C7RJT4</accession>
<organism evidence="1">
    <name type="scientific">Accumulibacter regalis</name>
    <dbReference type="NCBI Taxonomy" id="522306"/>
    <lineage>
        <taxon>Bacteria</taxon>
        <taxon>Pseudomonadati</taxon>
        <taxon>Pseudomonadota</taxon>
        <taxon>Betaproteobacteria</taxon>
        <taxon>Candidatus Accumulibacter</taxon>
    </lineage>
</organism>
<proteinExistence type="predicted"/>
<reference evidence="1" key="1">
    <citation type="submission" date="2009-08" db="EMBL/GenBank/DDBJ databases">
        <authorList>
            <consortium name="US DOE Joint Genome Institute"/>
            <person name="Lucas S."/>
            <person name="Copeland A."/>
            <person name="Lapidus A."/>
            <person name="Glavina del Rio T."/>
            <person name="Dalin E."/>
            <person name="Tice H."/>
            <person name="Bruce D."/>
            <person name="Barry K."/>
            <person name="Pitluck S."/>
            <person name="Lowry S."/>
            <person name="Larimer F."/>
            <person name="Land M."/>
            <person name="Hauser L."/>
            <person name="Kyrpides N."/>
            <person name="Ivanova N."/>
            <person name="McMahon K.D."/>
            <person name="Hugenholtz P."/>
        </authorList>
    </citation>
    <scope>NUCLEOTIDE SEQUENCE</scope>
    <source>
        <strain evidence="1">UW-1</strain>
    </source>
</reference>
<dbReference type="STRING" id="522306.CAP2UW1_3517"/>
<reference evidence="1" key="2">
    <citation type="submission" date="2009-09" db="EMBL/GenBank/DDBJ databases">
        <title>Complete sequence of chromosome of Candidatus Accumulibacter phosphatis clade IIA str. UW-1.</title>
        <authorList>
            <consortium name="US DOE Joint Genome Institute"/>
            <person name="Martin H.G."/>
            <person name="Ivanova N."/>
            <person name="Kunin V."/>
            <person name="Warnecke F."/>
            <person name="Barry K."/>
            <person name="He S."/>
            <person name="Salamov A."/>
            <person name="Szeto E."/>
            <person name="Dalin E."/>
            <person name="Pangilinan J.L."/>
            <person name="Lapidus A."/>
            <person name="Lowry S."/>
            <person name="Kyrpides N.C."/>
            <person name="McMahon K.D."/>
            <person name="Hugenholtz P."/>
        </authorList>
    </citation>
    <scope>NUCLEOTIDE SEQUENCE [LARGE SCALE GENOMIC DNA]</scope>
    <source>
        <strain evidence="1">UW-1</strain>
    </source>
</reference>
<evidence type="ECO:0000313" key="1">
    <source>
        <dbReference type="EMBL" id="ACV36775.1"/>
    </source>
</evidence>
<gene>
    <name evidence="1" type="ordered locus">CAP2UW1_3517</name>
</gene>
<dbReference type="HOGENOM" id="CLU_2629948_0_0_4"/>
<sequence length="77" mass="8323">MFLSSPGDVGRQRDIVRGVITALNADPLMADRCCVLEVVAWDTEGAAVPLSANRSPQESVNAYLSLPRECHLTIVLL</sequence>